<sequence length="237" mass="27407">MAGLDELLLNETKTTLEKGQDTTEIRRRLVQFENAQSRKNANLQLNIAKCYFEEAKSEVGSERKNKLIEAEVWIKKSLATFVLFDALVTKGKILGLKISESKNDWDDAQWALEAYNTLLDAEKINKEDDDVLLMRGIMMFYASGMNWVERNGAKAFCPASRTIINESSFEKTISILKKCKTNRIEKYYYLANCYDKIKNKKKAIRCYNILLETKAKNLFESEFKALGRAELKELKKR</sequence>
<evidence type="ECO:0000313" key="2">
    <source>
        <dbReference type="WBParaSite" id="scaffold35208_cov298.g22277"/>
    </source>
</evidence>
<dbReference type="SUPFAM" id="SSF48452">
    <property type="entry name" value="TPR-like"/>
    <property type="match status" value="1"/>
</dbReference>
<dbReference type="AlphaFoldDB" id="A0A915MEV4"/>
<proteinExistence type="predicted"/>
<reference evidence="2" key="1">
    <citation type="submission" date="2022-11" db="UniProtKB">
        <authorList>
            <consortium name="WormBaseParasite"/>
        </authorList>
    </citation>
    <scope>IDENTIFICATION</scope>
</reference>
<protein>
    <submittedName>
        <fullName evidence="2">Tetratricopeptide repeat protein</fullName>
    </submittedName>
</protein>
<keyword evidence="1" id="KW-1185">Reference proteome</keyword>
<dbReference type="InterPro" id="IPR011990">
    <property type="entry name" value="TPR-like_helical_dom_sf"/>
</dbReference>
<organism evidence="1 2">
    <name type="scientific">Meloidogyne javanica</name>
    <name type="common">Root-knot nematode worm</name>
    <dbReference type="NCBI Taxonomy" id="6303"/>
    <lineage>
        <taxon>Eukaryota</taxon>
        <taxon>Metazoa</taxon>
        <taxon>Ecdysozoa</taxon>
        <taxon>Nematoda</taxon>
        <taxon>Chromadorea</taxon>
        <taxon>Rhabditida</taxon>
        <taxon>Tylenchina</taxon>
        <taxon>Tylenchomorpha</taxon>
        <taxon>Tylenchoidea</taxon>
        <taxon>Meloidogynidae</taxon>
        <taxon>Meloidogyninae</taxon>
        <taxon>Meloidogyne</taxon>
        <taxon>Meloidogyne incognita group</taxon>
    </lineage>
</organism>
<name>A0A915MEV4_MELJA</name>
<dbReference type="SUPFAM" id="SSF81901">
    <property type="entry name" value="HCP-like"/>
    <property type="match status" value="1"/>
</dbReference>
<evidence type="ECO:0000313" key="1">
    <source>
        <dbReference type="Proteomes" id="UP000887561"/>
    </source>
</evidence>
<dbReference type="Proteomes" id="UP000887561">
    <property type="component" value="Unplaced"/>
</dbReference>
<dbReference type="WBParaSite" id="scaffold35208_cov298.g22277">
    <property type="protein sequence ID" value="scaffold35208_cov298.g22277"/>
    <property type="gene ID" value="scaffold35208_cov298.g22277"/>
</dbReference>
<accession>A0A915MEV4</accession>
<dbReference type="Gene3D" id="1.25.40.10">
    <property type="entry name" value="Tetratricopeptide repeat domain"/>
    <property type="match status" value="1"/>
</dbReference>